<dbReference type="Proteomes" id="UP000179920">
    <property type="component" value="Chromosome XVI"/>
</dbReference>
<name>A0A1K0HD61_9BASI</name>
<dbReference type="InterPro" id="IPR036322">
    <property type="entry name" value="WD40_repeat_dom_sf"/>
</dbReference>
<dbReference type="SMART" id="SM00320">
    <property type="entry name" value="WD40"/>
    <property type="match status" value="3"/>
</dbReference>
<dbReference type="Pfam" id="PF00400">
    <property type="entry name" value="WD40"/>
    <property type="match status" value="2"/>
</dbReference>
<accession>A0A1K0HD61</accession>
<feature type="repeat" description="WD" evidence="3">
    <location>
        <begin position="179"/>
        <end position="221"/>
    </location>
</feature>
<dbReference type="EMBL" id="LT558132">
    <property type="protein sequence ID" value="SAM85026.1"/>
    <property type="molecule type" value="Genomic_DNA"/>
</dbReference>
<dbReference type="InterPro" id="IPR019775">
    <property type="entry name" value="WD40_repeat_CS"/>
</dbReference>
<reference evidence="6" key="2">
    <citation type="submission" date="2016-04" db="EMBL/GenBank/DDBJ databases">
        <authorList>
            <person name="Guldener U."/>
            <person name="Guldener U."/>
        </authorList>
    </citation>
    <scope>NUCLEOTIDE SEQUENCE [LARGE SCALE GENOMIC DNA]</scope>
    <source>
        <strain evidence="6">UB2112</strain>
    </source>
</reference>
<gene>
    <name evidence="5" type="ORF">UBRO2_01895</name>
    <name evidence="4" type="ORF">UBRO_20024</name>
</gene>
<protein>
    <submittedName>
        <fullName evidence="4">Uncharacterized protein</fullName>
    </submittedName>
</protein>
<evidence type="ECO:0000313" key="5">
    <source>
        <dbReference type="EMBL" id="SYW77703.1"/>
    </source>
</evidence>
<evidence type="ECO:0000313" key="7">
    <source>
        <dbReference type="Proteomes" id="UP000658997"/>
    </source>
</evidence>
<keyword evidence="7" id="KW-1185">Reference proteome</keyword>
<dbReference type="Proteomes" id="UP000658997">
    <property type="component" value="Unassembled WGS sequence"/>
</dbReference>
<sequence>MSSTNADLYDLKIQSHLIVESFLLSQNYTCTASALRSEALCSGLCLASLRSSSSTLDPALDLSHLVESYNSTLRAKQGLEKASQLASTYCTSTTVDPLSLPLPGASTLAFKLERTHSTLHASNILSISKLLLPRRRFDTSSARYANRLKETLVTSGADRRIVFSDPKTGEIEEILEDGKEGHQAAVLSVAQDPSDVRCVVSSGMDARVVVWDVVRRRVVQVLREHGRFVVKVAFSGSGEYLASIGYDKKVVVYRRTKRTAFAASQGEQEEQEQEQEELQGERYVKVWEKETQTNPESILFIRASPSPPTDEDEQGIVQRGGAEKGEVVVREAKQKRTWLCYTVRNDSFIHYLSLPLSADCDTAPDLCTTATAITPTPDWTVVSLNTNPNALDLHVSYSLLSLSLHPSGLYICIQTGDQTGPTWRASTSSNTAGSLSRLLLLPLLSGKRAATVWTGVATSSYAVPRHSWLPSGRAVWLNGEDGIVSLVDVKGRIRARVAAHGIASSPDRGERQAATSWTRGGNTIVKDLVVLGEGEVASCGFDRTVRVVAIDSGVLA</sequence>
<evidence type="ECO:0000256" key="2">
    <source>
        <dbReference type="ARBA" id="ARBA00022737"/>
    </source>
</evidence>
<dbReference type="PROSITE" id="PS00678">
    <property type="entry name" value="WD_REPEATS_1"/>
    <property type="match status" value="1"/>
</dbReference>
<keyword evidence="1 3" id="KW-0853">WD repeat</keyword>
<proteinExistence type="predicted"/>
<evidence type="ECO:0000256" key="3">
    <source>
        <dbReference type="PROSITE-ProRule" id="PRU00221"/>
    </source>
</evidence>
<evidence type="ECO:0000313" key="6">
    <source>
        <dbReference type="Proteomes" id="UP000179920"/>
    </source>
</evidence>
<dbReference type="InterPro" id="IPR015943">
    <property type="entry name" value="WD40/YVTN_repeat-like_dom_sf"/>
</dbReference>
<evidence type="ECO:0000313" key="4">
    <source>
        <dbReference type="EMBL" id="SAM85026.1"/>
    </source>
</evidence>
<organism evidence="4 6">
    <name type="scientific">Ustilago bromivora</name>
    <dbReference type="NCBI Taxonomy" id="307758"/>
    <lineage>
        <taxon>Eukaryota</taxon>
        <taxon>Fungi</taxon>
        <taxon>Dikarya</taxon>
        <taxon>Basidiomycota</taxon>
        <taxon>Ustilaginomycotina</taxon>
        <taxon>Ustilaginomycetes</taxon>
        <taxon>Ustilaginales</taxon>
        <taxon>Ustilaginaceae</taxon>
        <taxon>Ustilago</taxon>
    </lineage>
</organism>
<dbReference type="InterPro" id="IPR001680">
    <property type="entry name" value="WD40_rpt"/>
</dbReference>
<evidence type="ECO:0000256" key="1">
    <source>
        <dbReference type="ARBA" id="ARBA00022574"/>
    </source>
</evidence>
<dbReference type="OrthoDB" id="1932312at2759"/>
<dbReference type="Gene3D" id="2.130.10.10">
    <property type="entry name" value="YVTN repeat-like/Quinoprotein amine dehydrogenase"/>
    <property type="match status" value="1"/>
</dbReference>
<dbReference type="EMBL" id="ULHB01000027">
    <property type="protein sequence ID" value="SYW77703.1"/>
    <property type="molecule type" value="Genomic_DNA"/>
</dbReference>
<dbReference type="PROSITE" id="PS50082">
    <property type="entry name" value="WD_REPEATS_2"/>
    <property type="match status" value="1"/>
</dbReference>
<keyword evidence="2" id="KW-0677">Repeat</keyword>
<dbReference type="SUPFAM" id="SSF50978">
    <property type="entry name" value="WD40 repeat-like"/>
    <property type="match status" value="1"/>
</dbReference>
<dbReference type="PANTHER" id="PTHR19848:SF8">
    <property type="entry name" value="F-BOX AND WD REPEAT DOMAIN CONTAINING 7"/>
    <property type="match status" value="1"/>
</dbReference>
<reference evidence="4" key="1">
    <citation type="submission" date="2016-04" db="EMBL/GenBank/DDBJ databases">
        <authorList>
            <person name="Evans L.H."/>
            <person name="Alamgir A."/>
            <person name="Owens N."/>
            <person name="Weber N.D."/>
            <person name="Virtaneva K."/>
            <person name="Barbian K."/>
            <person name="Babar A."/>
            <person name="Rosenke K."/>
        </authorList>
    </citation>
    <scope>NUCLEOTIDE SEQUENCE</scope>
    <source>
        <strain evidence="4">UB2112</strain>
    </source>
</reference>
<dbReference type="AlphaFoldDB" id="A0A1K0HD61"/>
<dbReference type="PANTHER" id="PTHR19848">
    <property type="entry name" value="WD40 REPEAT PROTEIN"/>
    <property type="match status" value="1"/>
</dbReference>
<reference evidence="5" key="3">
    <citation type="submission" date="2018-08" db="EMBL/GenBank/DDBJ databases">
        <authorList>
            <person name="Guldener U."/>
        </authorList>
    </citation>
    <scope>NUCLEOTIDE SEQUENCE</scope>
    <source>
        <strain evidence="5">UB2</strain>
    </source>
</reference>